<dbReference type="AlphaFoldDB" id="A0A268AAK4"/>
<protein>
    <submittedName>
        <fullName evidence="2">Uncharacterized protein</fullName>
    </submittedName>
</protein>
<keyword evidence="1" id="KW-0812">Transmembrane</keyword>
<evidence type="ECO:0000313" key="3">
    <source>
        <dbReference type="Proteomes" id="UP000216013"/>
    </source>
</evidence>
<sequence>MIKNKKMLWIAILLFIVSAVINFPFPHAIPYGETVSGVFNFPIRSANGWHYVGITSFTIFIASIFFLTRSLKKYHMRAFLLALIIAIFAPAMVLSSYQKTLAKGVDAVYYNDEVSNCEFEMVSESTLSGECKLSFENYSSKDVQFTLEFHEDFYFEDDVPMVALMNNKAPYEVDLGGKEKKIINLKTEIDVSNMENHIEGGSASGVNVIIKSGEKMRKL</sequence>
<dbReference type="RefSeq" id="WP_095233333.1">
    <property type="nucleotide sequence ID" value="NZ_NPBD01000013.1"/>
</dbReference>
<dbReference type="EMBL" id="NPBV01000017">
    <property type="protein sequence ID" value="PAD21158.1"/>
    <property type="molecule type" value="Genomic_DNA"/>
</dbReference>
<feature type="transmembrane region" description="Helical" evidence="1">
    <location>
        <begin position="49"/>
        <end position="67"/>
    </location>
</feature>
<feature type="transmembrane region" description="Helical" evidence="1">
    <location>
        <begin position="7"/>
        <end position="29"/>
    </location>
</feature>
<name>A0A268AAK4_9BACI</name>
<comment type="caution">
    <text evidence="2">The sequence shown here is derived from an EMBL/GenBank/DDBJ whole genome shotgun (WGS) entry which is preliminary data.</text>
</comment>
<proteinExistence type="predicted"/>
<accession>A0A268AAK4</accession>
<evidence type="ECO:0000313" key="2">
    <source>
        <dbReference type="EMBL" id="PAD21158.1"/>
    </source>
</evidence>
<gene>
    <name evidence="2" type="ORF">CHH64_09480</name>
</gene>
<reference evidence="2 3" key="1">
    <citation type="submission" date="2017-07" db="EMBL/GenBank/DDBJ databases">
        <title>Isolation and whole genome analysis of endospore-forming bacteria from heroin.</title>
        <authorList>
            <person name="Kalinowski J."/>
            <person name="Ahrens B."/>
            <person name="Al-Dilaimi A."/>
            <person name="Winkler A."/>
            <person name="Wibberg D."/>
            <person name="Schleenbecker U."/>
            <person name="Ruckert C."/>
            <person name="Wolfel R."/>
            <person name="Grass G."/>
        </authorList>
    </citation>
    <scope>NUCLEOTIDE SEQUENCE [LARGE SCALE GENOMIC DNA]</scope>
    <source>
        <strain evidence="2 3">7528</strain>
    </source>
</reference>
<feature type="transmembrane region" description="Helical" evidence="1">
    <location>
        <begin position="79"/>
        <end position="97"/>
    </location>
</feature>
<dbReference type="Proteomes" id="UP000216013">
    <property type="component" value="Unassembled WGS sequence"/>
</dbReference>
<organism evidence="2 3">
    <name type="scientific">Terribacillus saccharophilus</name>
    <dbReference type="NCBI Taxonomy" id="361277"/>
    <lineage>
        <taxon>Bacteria</taxon>
        <taxon>Bacillati</taxon>
        <taxon>Bacillota</taxon>
        <taxon>Bacilli</taxon>
        <taxon>Bacillales</taxon>
        <taxon>Bacillaceae</taxon>
        <taxon>Terribacillus</taxon>
    </lineage>
</organism>
<evidence type="ECO:0000256" key="1">
    <source>
        <dbReference type="SAM" id="Phobius"/>
    </source>
</evidence>
<keyword evidence="1" id="KW-0472">Membrane</keyword>
<dbReference type="OrthoDB" id="2476187at2"/>
<keyword evidence="1" id="KW-1133">Transmembrane helix</keyword>